<dbReference type="SMART" id="SM01359">
    <property type="entry name" value="A2M_N_2"/>
    <property type="match status" value="1"/>
</dbReference>
<dbReference type="InterPro" id="IPR035815">
    <property type="entry name" value="NTR_complement_C3"/>
</dbReference>
<dbReference type="PANTHER" id="PTHR11412">
    <property type="entry name" value="MACROGLOBULIN / COMPLEMENT"/>
    <property type="match status" value="1"/>
</dbReference>
<dbReference type="Pfam" id="PF07677">
    <property type="entry name" value="A2M_recep"/>
    <property type="match status" value="1"/>
</dbReference>
<dbReference type="SMART" id="SM01361">
    <property type="entry name" value="A2M_recep"/>
    <property type="match status" value="1"/>
</dbReference>
<organism evidence="8 9">
    <name type="scientific">Huso huso</name>
    <name type="common">Beluga</name>
    <name type="synonym">Acipenser huso</name>
    <dbReference type="NCBI Taxonomy" id="61971"/>
    <lineage>
        <taxon>Eukaryota</taxon>
        <taxon>Metazoa</taxon>
        <taxon>Chordata</taxon>
        <taxon>Craniata</taxon>
        <taxon>Vertebrata</taxon>
        <taxon>Euteleostomi</taxon>
        <taxon>Actinopterygii</taxon>
        <taxon>Chondrostei</taxon>
        <taxon>Acipenseriformes</taxon>
        <taxon>Acipenseridae</taxon>
        <taxon>Huso</taxon>
    </lineage>
</organism>
<feature type="signal peptide" evidence="5">
    <location>
        <begin position="1"/>
        <end position="21"/>
    </location>
</feature>
<dbReference type="Gene3D" id="2.40.50.120">
    <property type="match status" value="1"/>
</dbReference>
<keyword evidence="2" id="KW-0964">Secreted</keyword>
<dbReference type="Pfam" id="PF07703">
    <property type="entry name" value="A2M_BRD"/>
    <property type="match status" value="1"/>
</dbReference>
<evidence type="ECO:0000256" key="5">
    <source>
        <dbReference type="SAM" id="SignalP"/>
    </source>
</evidence>
<accession>A0ABR0Y9A1</accession>
<dbReference type="InterPro" id="IPR047565">
    <property type="entry name" value="Alpha-macroglob_thiol-ester_cl"/>
</dbReference>
<dbReference type="Gene3D" id="2.60.120.1540">
    <property type="match status" value="1"/>
</dbReference>
<dbReference type="InterPro" id="IPR019742">
    <property type="entry name" value="MacrogloblnA2_CS"/>
</dbReference>
<dbReference type="Gene3D" id="2.60.40.1930">
    <property type="match status" value="3"/>
</dbReference>
<keyword evidence="5" id="KW-0732">Signal</keyword>
<dbReference type="SMART" id="SM00643">
    <property type="entry name" value="C345C"/>
    <property type="match status" value="1"/>
</dbReference>
<evidence type="ECO:0000313" key="8">
    <source>
        <dbReference type="EMBL" id="KAK6469068.1"/>
    </source>
</evidence>
<evidence type="ECO:0000256" key="1">
    <source>
        <dbReference type="ARBA" id="ARBA00004613"/>
    </source>
</evidence>
<sequence length="1662" mass="186028">MSVATVCLALLALSFPALCNGSPLYVMTAPNVLRVESDENVVVEAHGAAGIIEVEILVQDFPAKRQNLYSSKPKIILRGENSYQATTSIKIPADTFQKESRTSQFVYLVAKSNLFILEKVIVVSFHSGYVFVQTDKPIYTPTDTILYRVFALTHHLDPTSNAISLEIMNPDGIIINKEQMKPVTGISSSSYKLPEVVSPGIWKVVAKYEHTPQENFTSEFEVKEYVLPSFEVKVEPMQKFFYIDDKELTVEITATYLYGKKVSGTAYVIFGVLVEDEKKSFSSSLQRIAIDDGRGLAVLKRDDILSSFPDIDKLLQMPIYVSVTVLTQSGSDMVEAERSGIQIVKSPYTILFTKTSKYYKPGMPFDVMVVVVNPDGSPASNIDVVADPGNVAGKTQNQGTVKLTLNTQGSAVHLPITVKTKMEGLPAHRQAQEQMIALPYITQYGSNNYLHIGVQTSVLVPGENLPINLNIRNDNPATTEQIQYFSYLIINKGKLLKAGRQIRQAGQTLITISLPIDKQMIPSFRFVAYYHVTNQGRQEVVADSVWVDVKDSCMGTLLITPVNDKDRRVYQPRKQFSFRLRGDPDAKVGLVAVDKGVFVLNNKNKLSQTKIWDIIEKNDIGCTAGSGASNMGVFTDAGLVFESSAGIGTKSRSEPHCPPPPKRRRRSVILIEHKTTLESKYADKHIKKCCRDGMKEIRMDYTCEKRSQYITSTKECVDAFLHCCTEIAKRRKEGQRDDLALARSDEDDEYMSDDEIVSRTEFPESWLWDVVKLPSGPKDRNGLVSLDLRHFLKDSITTWEILAISVSPQKDKQPPLGICVADPYEVTVMQDFFIDLKLPYSVVRNEQVEIKAVLYNYGSDDITVRIELLENELVCSAASQKRKYRQEVTVEASSSRAVPFIIIPLKRGEVEIEVKASVKGTLASDGVRKKLLVVPEGVKVKKAIRSVVLNPSIVVGGVQNEYVPPVDLRSIVPDSDAQTFINVQGEILGQTLESAISGDKLGHLITVPGGCGEQNMITMTPPVIATLYLDKTNQWEYAGVQRRAEAIRNIKQGYTQQLVYRQKDSSYAAWQNKPGSTWLTAYVVKVFSMAYSLTSVDENVLCEAVRWLILNKQQPDGTFREDAPVIHGEMVGGQRSSEPEASLTAFVLIALLESEKICKQLVPSLPRSIEKSAGYLEKRIKGLQTPYAVAMTTYALALSGRTDYDAVLLRFASADRSHWPVPASHLFTLEATAYALMASVKAKQYDRAGKAVKWLTEQRFYGGGYSSTQATIIVFQAIADYMVAVPLVQDVNLDVELSLSGRSKPVKWKISNDNIYMPRSEKARIDQAFNVTAKGVGQGTLTVMTFYNAIPEGKSTDCKNFELDVSITRPNNAKRPEGALDTLEIKICTTYLGTRDATMSILDITMLTGFRPDKDDLAKMTNGVDQYFQKFEMDTALSDKGSLILYFDKISHKFKDCISFRVHKEFEVGLIQPAAVTVYEYYALENRCMKFYHPDKESGLLSKICQEEVCRCAEENCSLQKKQDRKITVNQRLDIACEPGTEYVYKAKLVSTRRNSTYDYYTMVIEQIIKEGSDENPLHKKRDFISHSSCRRALDLQEGRYYLIMGKDQDLWKLGSGMSYILGGGTWIEWWPTNQECQEHNMLATCQDIQSFADEMVFGCPS</sequence>
<dbReference type="Gene3D" id="2.60.40.1940">
    <property type="match status" value="1"/>
</dbReference>
<dbReference type="Pfam" id="PF01759">
    <property type="entry name" value="NTR"/>
    <property type="match status" value="1"/>
</dbReference>
<dbReference type="InterPro" id="IPR040839">
    <property type="entry name" value="MG4"/>
</dbReference>
<dbReference type="PROSITE" id="PS01177">
    <property type="entry name" value="ANAPHYLATOXIN_1"/>
    <property type="match status" value="1"/>
</dbReference>
<dbReference type="PROSITE" id="PS50189">
    <property type="entry name" value="NTR"/>
    <property type="match status" value="1"/>
</dbReference>
<dbReference type="InterPro" id="IPR000020">
    <property type="entry name" value="Anaphylatoxin/fibulin"/>
</dbReference>
<dbReference type="SUPFAM" id="SSF48239">
    <property type="entry name" value="Terpenoid cyclases/Protein prenyltransferases"/>
    <property type="match status" value="1"/>
</dbReference>
<dbReference type="InterPro" id="IPR001599">
    <property type="entry name" value="Macroglobln_a2"/>
</dbReference>
<dbReference type="InterPro" id="IPR018933">
    <property type="entry name" value="Netrin_module_non-TIMP"/>
</dbReference>
<dbReference type="Proteomes" id="UP001369086">
    <property type="component" value="Unassembled WGS sequence"/>
</dbReference>
<keyword evidence="9" id="KW-1185">Reference proteome</keyword>
<dbReference type="Pfam" id="PF17790">
    <property type="entry name" value="MG1"/>
    <property type="match status" value="1"/>
</dbReference>
<dbReference type="Gene3D" id="1.20.91.20">
    <property type="entry name" value="Anaphylotoxins (complement system)"/>
    <property type="match status" value="1"/>
</dbReference>
<dbReference type="InterPro" id="IPR018081">
    <property type="entry name" value="Anaphylatoxin_comp_syst"/>
</dbReference>
<feature type="domain" description="NTR" evidence="7">
    <location>
        <begin position="1517"/>
        <end position="1660"/>
    </location>
</feature>
<gene>
    <name evidence="8" type="ORF">HHUSO_G32983</name>
</gene>
<dbReference type="Pfam" id="PF00207">
    <property type="entry name" value="A2M"/>
    <property type="match status" value="1"/>
</dbReference>
<dbReference type="SMART" id="SM01419">
    <property type="entry name" value="Thiol-ester_cl"/>
    <property type="match status" value="1"/>
</dbReference>
<dbReference type="SUPFAM" id="SSF47686">
    <property type="entry name" value="Anaphylotoxins (complement system)"/>
    <property type="match status" value="1"/>
</dbReference>
<dbReference type="Gene3D" id="2.60.40.690">
    <property type="entry name" value="Alpha-macroglobulin, receptor-binding domain"/>
    <property type="match status" value="1"/>
</dbReference>
<dbReference type="EMBL" id="JAHFZB010000041">
    <property type="protein sequence ID" value="KAK6469068.1"/>
    <property type="molecule type" value="Genomic_DNA"/>
</dbReference>
<dbReference type="InterPro" id="IPR036595">
    <property type="entry name" value="A-macroglobulin_rcpt-bd_sf"/>
</dbReference>
<evidence type="ECO:0000256" key="4">
    <source>
        <dbReference type="ARBA" id="ARBA00023157"/>
    </source>
</evidence>
<dbReference type="PROSITE" id="PS01178">
    <property type="entry name" value="ANAPHYLATOXIN_2"/>
    <property type="match status" value="1"/>
</dbReference>
<dbReference type="Pfam" id="PF17789">
    <property type="entry name" value="MG4"/>
    <property type="match status" value="1"/>
</dbReference>
<dbReference type="SMART" id="SM01360">
    <property type="entry name" value="A2M"/>
    <property type="match status" value="1"/>
</dbReference>
<evidence type="ECO:0000259" key="7">
    <source>
        <dbReference type="PROSITE" id="PS50189"/>
    </source>
</evidence>
<keyword evidence="3" id="KW-0882">Thioester bond</keyword>
<dbReference type="InterPro" id="IPR008930">
    <property type="entry name" value="Terpenoid_cyclase/PrenylTrfase"/>
</dbReference>
<dbReference type="Pfam" id="PF01821">
    <property type="entry name" value="ANATO"/>
    <property type="match status" value="1"/>
</dbReference>
<evidence type="ECO:0000313" key="9">
    <source>
        <dbReference type="Proteomes" id="UP001369086"/>
    </source>
</evidence>
<feature type="chain" id="PRO_5046301569" evidence="5">
    <location>
        <begin position="22"/>
        <end position="1662"/>
    </location>
</feature>
<dbReference type="CDD" id="cd00017">
    <property type="entry name" value="ANATO"/>
    <property type="match status" value="1"/>
</dbReference>
<dbReference type="InterPro" id="IPR050473">
    <property type="entry name" value="A2M/Complement_sys"/>
</dbReference>
<name>A0ABR0Y9A1_HUSHU</name>
<dbReference type="Pfam" id="PF01835">
    <property type="entry name" value="MG2"/>
    <property type="match status" value="1"/>
</dbReference>
<dbReference type="InterPro" id="IPR048848">
    <property type="entry name" value="C3_CUB2"/>
</dbReference>
<dbReference type="InterPro" id="IPR009048">
    <property type="entry name" value="A-macroglobulin_rcpt-bd"/>
</dbReference>
<dbReference type="SUPFAM" id="SSF49410">
    <property type="entry name" value="Alpha-macroglobulin receptor domain"/>
    <property type="match status" value="1"/>
</dbReference>
<dbReference type="InterPro" id="IPR041425">
    <property type="entry name" value="C3/4/5_MG1"/>
</dbReference>
<dbReference type="PANTHER" id="PTHR11412:SF81">
    <property type="entry name" value="COMPLEMENT C3"/>
    <property type="match status" value="1"/>
</dbReference>
<dbReference type="CDD" id="cd02896">
    <property type="entry name" value="complement_C3_C4_C5"/>
    <property type="match status" value="1"/>
</dbReference>
<dbReference type="InterPro" id="IPR011625">
    <property type="entry name" value="A2M_N_BRD"/>
</dbReference>
<evidence type="ECO:0000256" key="3">
    <source>
        <dbReference type="ARBA" id="ARBA00022966"/>
    </source>
</evidence>
<dbReference type="Gene3D" id="6.20.50.160">
    <property type="match status" value="1"/>
</dbReference>
<dbReference type="InterPro" id="IPR013783">
    <property type="entry name" value="Ig-like_fold"/>
</dbReference>
<dbReference type="InterPro" id="IPR011626">
    <property type="entry name" value="Alpha-macroglobulin_TED"/>
</dbReference>
<evidence type="ECO:0000259" key="6">
    <source>
        <dbReference type="PROSITE" id="PS01178"/>
    </source>
</evidence>
<dbReference type="Pfam" id="PF21308">
    <property type="entry name" value="C3_CUB2"/>
    <property type="match status" value="1"/>
</dbReference>
<dbReference type="CDD" id="cd03583">
    <property type="entry name" value="NTR_complement_C3"/>
    <property type="match status" value="1"/>
</dbReference>
<dbReference type="Pfam" id="PF07678">
    <property type="entry name" value="TED_complement"/>
    <property type="match status" value="1"/>
</dbReference>
<dbReference type="InterPro" id="IPR041555">
    <property type="entry name" value="MG3"/>
</dbReference>
<reference evidence="8 9" key="1">
    <citation type="submission" date="2021-05" db="EMBL/GenBank/DDBJ databases">
        <authorList>
            <person name="Zahm M."/>
            <person name="Klopp C."/>
            <person name="Cabau C."/>
            <person name="Kuhl H."/>
            <person name="Suciu R."/>
            <person name="Ciorpac M."/>
            <person name="Holostenco D."/>
            <person name="Gessner J."/>
            <person name="Wuertz S."/>
            <person name="Hohne C."/>
            <person name="Stock M."/>
            <person name="Gislard M."/>
            <person name="Lluch J."/>
            <person name="Milhes M."/>
            <person name="Lampietro C."/>
            <person name="Lopez Roques C."/>
            <person name="Donnadieu C."/>
            <person name="Du K."/>
            <person name="Schartl M."/>
            <person name="Guiguen Y."/>
        </authorList>
    </citation>
    <scope>NUCLEOTIDE SEQUENCE [LARGE SCALE GENOMIC DNA]</scope>
    <source>
        <strain evidence="8">Hh-F2</strain>
        <tissue evidence="8">Blood</tissue>
    </source>
</reference>
<comment type="caution">
    <text evidence="8">The sequence shown here is derived from an EMBL/GenBank/DDBJ whole genome shotgun (WGS) entry which is preliminary data.</text>
</comment>
<dbReference type="InterPro" id="IPR001134">
    <property type="entry name" value="Netrin_domain"/>
</dbReference>
<dbReference type="SMART" id="SM00104">
    <property type="entry name" value="ANATO"/>
    <property type="match status" value="1"/>
</dbReference>
<dbReference type="Gene3D" id="2.60.40.10">
    <property type="entry name" value="Immunoglobulins"/>
    <property type="match status" value="2"/>
</dbReference>
<dbReference type="Gene3D" id="1.50.10.20">
    <property type="match status" value="1"/>
</dbReference>
<dbReference type="Pfam" id="PF17791">
    <property type="entry name" value="MG3"/>
    <property type="match status" value="1"/>
</dbReference>
<proteinExistence type="predicted"/>
<comment type="subcellular location">
    <subcellularLocation>
        <location evidence="1">Secreted</location>
    </subcellularLocation>
</comment>
<dbReference type="InterPro" id="IPR008993">
    <property type="entry name" value="TIMP-like_OB-fold"/>
</dbReference>
<evidence type="ECO:0000256" key="2">
    <source>
        <dbReference type="ARBA" id="ARBA00022525"/>
    </source>
</evidence>
<dbReference type="Gene3D" id="2.20.130.20">
    <property type="match status" value="1"/>
</dbReference>
<dbReference type="InterPro" id="IPR002890">
    <property type="entry name" value="MG2"/>
</dbReference>
<feature type="domain" description="Anaphylatoxin-like" evidence="6">
    <location>
        <begin position="689"/>
        <end position="724"/>
    </location>
</feature>
<dbReference type="PROSITE" id="PS00477">
    <property type="entry name" value="ALPHA_2_MACROGLOBULIN"/>
    <property type="match status" value="1"/>
</dbReference>
<keyword evidence="4" id="KW-1015">Disulfide bond</keyword>
<dbReference type="SUPFAM" id="SSF50242">
    <property type="entry name" value="TIMP-like"/>
    <property type="match status" value="1"/>
</dbReference>
<protein>
    <submittedName>
        <fullName evidence="8">Complement C3-like isoform X1</fullName>
    </submittedName>
</protein>